<keyword evidence="2" id="KW-1185">Reference proteome</keyword>
<dbReference type="EMBL" id="JAETWB010000091">
    <property type="protein sequence ID" value="MBL6082632.1"/>
    <property type="molecule type" value="Genomic_DNA"/>
</dbReference>
<dbReference type="InterPro" id="IPR052183">
    <property type="entry name" value="IS_Transposase"/>
</dbReference>
<dbReference type="PANTHER" id="PTHR35528:SF3">
    <property type="entry name" value="BLL1675 PROTEIN"/>
    <property type="match status" value="1"/>
</dbReference>
<reference evidence="1 2" key="1">
    <citation type="submission" date="2021-01" db="EMBL/GenBank/DDBJ databases">
        <title>Belnapia mucosa sp. nov. and Belnapia arida sp. nov., isolated from the Tabernas Desert (Almeria, Spain).</title>
        <authorList>
            <person name="Molina-Menor E."/>
            <person name="Vidal-Verdu A."/>
            <person name="Calonge A."/>
            <person name="Satari L."/>
            <person name="Pereto J."/>
            <person name="Porcar M."/>
        </authorList>
    </citation>
    <scope>NUCLEOTIDE SEQUENCE [LARGE SCALE GENOMIC DNA]</scope>
    <source>
        <strain evidence="1 2">T18</strain>
    </source>
</reference>
<organism evidence="1 2">
    <name type="scientific">Belnapia arida</name>
    <dbReference type="NCBI Taxonomy" id="2804533"/>
    <lineage>
        <taxon>Bacteria</taxon>
        <taxon>Pseudomonadati</taxon>
        <taxon>Pseudomonadota</taxon>
        <taxon>Alphaproteobacteria</taxon>
        <taxon>Acetobacterales</taxon>
        <taxon>Roseomonadaceae</taxon>
        <taxon>Belnapia</taxon>
    </lineage>
</organism>
<accession>A0ABS1UD68</accession>
<dbReference type="PANTHER" id="PTHR35528">
    <property type="entry name" value="BLL1675 PROTEIN"/>
    <property type="match status" value="1"/>
</dbReference>
<name>A0ABS1UD68_9PROT</name>
<gene>
    <name evidence="1" type="ORF">JMJ56_32220</name>
</gene>
<dbReference type="RefSeq" id="WP_202835965.1">
    <property type="nucleotide sequence ID" value="NZ_JAETWB010000091.1"/>
</dbReference>
<protein>
    <submittedName>
        <fullName evidence="1">IS6 family transposase</fullName>
    </submittedName>
</protein>
<evidence type="ECO:0000313" key="1">
    <source>
        <dbReference type="EMBL" id="MBL6082632.1"/>
    </source>
</evidence>
<dbReference type="Proteomes" id="UP000660885">
    <property type="component" value="Unassembled WGS sequence"/>
</dbReference>
<evidence type="ECO:0000313" key="2">
    <source>
        <dbReference type="Proteomes" id="UP000660885"/>
    </source>
</evidence>
<sequence length="77" mass="9118">MTPEFATYSGYRFPAEIISHAVWLDYVFSLNLRDVELILAEQGIGGTFARKLRRRRPKRRNTWHVDEVFLKIKGELH</sequence>
<proteinExistence type="predicted"/>
<comment type="caution">
    <text evidence="1">The sequence shown here is derived from an EMBL/GenBank/DDBJ whole genome shotgun (WGS) entry which is preliminary data.</text>
</comment>